<evidence type="ECO:0000256" key="3">
    <source>
        <dbReference type="SAM" id="MobiDB-lite"/>
    </source>
</evidence>
<organism evidence="5 6">
    <name type="scientific">Emergomyces pasteurianus Ep9510</name>
    <dbReference type="NCBI Taxonomy" id="1447872"/>
    <lineage>
        <taxon>Eukaryota</taxon>
        <taxon>Fungi</taxon>
        <taxon>Dikarya</taxon>
        <taxon>Ascomycota</taxon>
        <taxon>Pezizomycotina</taxon>
        <taxon>Eurotiomycetes</taxon>
        <taxon>Eurotiomycetidae</taxon>
        <taxon>Onygenales</taxon>
        <taxon>Ajellomycetaceae</taxon>
        <taxon>Emergomyces</taxon>
    </lineage>
</organism>
<evidence type="ECO:0000256" key="1">
    <source>
        <dbReference type="PROSITE-ProRule" id="PRU00023"/>
    </source>
</evidence>
<keyword evidence="2" id="KW-0479">Metal-binding</keyword>
<feature type="domain" description="C3H1-type" evidence="4">
    <location>
        <begin position="7"/>
        <end position="35"/>
    </location>
</feature>
<dbReference type="Gene3D" id="1.25.40.20">
    <property type="entry name" value="Ankyrin repeat-containing domain"/>
    <property type="match status" value="1"/>
</dbReference>
<evidence type="ECO:0000313" key="6">
    <source>
        <dbReference type="Proteomes" id="UP000182235"/>
    </source>
</evidence>
<dbReference type="AlphaFoldDB" id="A0A1J9QPV8"/>
<name>A0A1J9QPV8_9EURO</name>
<dbReference type="Pfam" id="PF00023">
    <property type="entry name" value="Ank"/>
    <property type="match status" value="1"/>
</dbReference>
<dbReference type="PROSITE" id="PS50297">
    <property type="entry name" value="ANK_REP_REGION"/>
    <property type="match status" value="1"/>
</dbReference>
<dbReference type="VEuPathDB" id="FungiDB:AJ78_02013"/>
<dbReference type="STRING" id="1447872.A0A1J9QPV8"/>
<dbReference type="PROSITE" id="PS50103">
    <property type="entry name" value="ZF_C3H1"/>
    <property type="match status" value="1"/>
</dbReference>
<dbReference type="InterPro" id="IPR036770">
    <property type="entry name" value="Ankyrin_rpt-contain_sf"/>
</dbReference>
<dbReference type="PROSITE" id="PS50088">
    <property type="entry name" value="ANK_REPEAT"/>
    <property type="match status" value="1"/>
</dbReference>
<keyword evidence="6" id="KW-1185">Reference proteome</keyword>
<evidence type="ECO:0000259" key="4">
    <source>
        <dbReference type="PROSITE" id="PS50103"/>
    </source>
</evidence>
<proteinExistence type="predicted"/>
<dbReference type="EMBL" id="LGRN01000051">
    <property type="protein sequence ID" value="OJD17908.1"/>
    <property type="molecule type" value="Genomic_DNA"/>
</dbReference>
<sequence length="646" mass="70671">MHTSRAQKKAITCYYWYDGKCRHTADACRYAHCDTGQVAKRPQSTTKSEFKSKQRDTGDLISLAGNNDMVEDSVSSAFATENTSGPIAVTTAEGSECLTLAEAVIKALQSNTSFNGIKAMLDTNPPERVQKALNKGIDGYSAIFEAVKRNDIDVIKLLVGNGANPNATEHNSGIPLLAFAILQESTIAVVRTLLSLGANAHSIPQELWDAANPEIIDNDEASPTANSTAQSFWCNGFYRASLLKRLDFGLKYHIRVLSKLKAPTKKERQIAERLGTNSLLQAPYFMTGQSLAIKRATAYVQSHLLFPNSNSPLMLAFVGPPDHGQLELAASIGKVTSLNSIVSRMKRMNKYSINERPFSENTYCSTQPGVLEVVLINDLDKISRSNLISLLDGPPQVGTNQDKTNNTIFSIPKIIYILSVTDGESTILDFHATYLRNRSDEELHSVPWDKLDKGLKKDLIKSYGSSFTSHIDAIIPFFPYSKSETEALALKYVDDLRSRLAAIAFSGDVCHNVATTNTFALPGGLHIDLEGDDAAIYQHIAETSYDKSLGARSIQQGVIKEIQLPIIEWLIKKPEGQQGQEQEQWGTALSMKTPSSSTSTSISGVAQAGSAKQTTKAVVKLVKNKDPRCLLGFEEYKGVLILVTLE</sequence>
<dbReference type="InterPro" id="IPR000571">
    <property type="entry name" value="Znf_CCCH"/>
</dbReference>
<reference evidence="5 6" key="1">
    <citation type="submission" date="2015-07" db="EMBL/GenBank/DDBJ databases">
        <title>Emmonsia species relationships and genome sequence.</title>
        <authorList>
            <consortium name="The Broad Institute Genomics Platform"/>
            <person name="Cuomo C.A."/>
            <person name="Munoz J.F."/>
            <person name="Imamovic A."/>
            <person name="Priest M.E."/>
            <person name="Young S."/>
            <person name="Clay O.K."/>
            <person name="McEwen J.G."/>
        </authorList>
    </citation>
    <scope>NUCLEOTIDE SEQUENCE [LARGE SCALE GENOMIC DNA]</scope>
    <source>
        <strain evidence="5 6">UAMH 9510</strain>
    </source>
</reference>
<accession>A0A1J9QPV8</accession>
<keyword evidence="2" id="KW-0863">Zinc-finger</keyword>
<evidence type="ECO:0000256" key="2">
    <source>
        <dbReference type="PROSITE-ProRule" id="PRU00723"/>
    </source>
</evidence>
<feature type="compositionally biased region" description="Low complexity" evidence="3">
    <location>
        <begin position="581"/>
        <end position="603"/>
    </location>
</feature>
<dbReference type="InterPro" id="IPR002110">
    <property type="entry name" value="Ankyrin_rpt"/>
</dbReference>
<dbReference type="Proteomes" id="UP000182235">
    <property type="component" value="Unassembled WGS sequence"/>
</dbReference>
<evidence type="ECO:0000313" key="5">
    <source>
        <dbReference type="EMBL" id="OJD17908.1"/>
    </source>
</evidence>
<dbReference type="GO" id="GO:0008270">
    <property type="term" value="F:zinc ion binding"/>
    <property type="evidence" value="ECO:0007669"/>
    <property type="project" value="UniProtKB-KW"/>
</dbReference>
<dbReference type="SUPFAM" id="SSF48403">
    <property type="entry name" value="Ankyrin repeat"/>
    <property type="match status" value="1"/>
</dbReference>
<comment type="caution">
    <text evidence="5">The sequence shown here is derived from an EMBL/GenBank/DDBJ whole genome shotgun (WGS) entry which is preliminary data.</text>
</comment>
<feature type="zinc finger region" description="C3H1-type" evidence="2">
    <location>
        <begin position="7"/>
        <end position="35"/>
    </location>
</feature>
<feature type="region of interest" description="Disordered" evidence="3">
    <location>
        <begin position="581"/>
        <end position="605"/>
    </location>
</feature>
<keyword evidence="2" id="KW-0862">Zinc</keyword>
<dbReference type="GO" id="GO:0010468">
    <property type="term" value="P:regulation of gene expression"/>
    <property type="evidence" value="ECO:0007669"/>
    <property type="project" value="UniProtKB-ARBA"/>
</dbReference>
<keyword evidence="1" id="KW-0040">ANK repeat</keyword>
<protein>
    <recommendedName>
        <fullName evidence="4">C3H1-type domain-containing protein</fullName>
    </recommendedName>
</protein>
<gene>
    <name evidence="5" type="ORF">AJ78_02013</name>
</gene>
<dbReference type="OrthoDB" id="47330at2759"/>
<feature type="repeat" description="ANK" evidence="1">
    <location>
        <begin position="138"/>
        <end position="170"/>
    </location>
</feature>
<dbReference type="SMART" id="SM00248">
    <property type="entry name" value="ANK"/>
    <property type="match status" value="2"/>
</dbReference>